<accession>A0A2P5ACD2</accession>
<dbReference type="AlphaFoldDB" id="A0A2P5ACD2"/>
<dbReference type="EMBL" id="JXTB01000673">
    <property type="protein sequence ID" value="PON34204.1"/>
    <property type="molecule type" value="Genomic_DNA"/>
</dbReference>
<evidence type="ECO:0000313" key="2">
    <source>
        <dbReference type="Proteomes" id="UP000237105"/>
    </source>
</evidence>
<gene>
    <name evidence="1" type="ORF">PanWU01x14_346200</name>
</gene>
<dbReference type="Proteomes" id="UP000237105">
    <property type="component" value="Unassembled WGS sequence"/>
</dbReference>
<evidence type="ECO:0000313" key="1">
    <source>
        <dbReference type="EMBL" id="PON34204.1"/>
    </source>
</evidence>
<protein>
    <submittedName>
        <fullName evidence="1">Uncharacterized protein</fullName>
    </submittedName>
</protein>
<proteinExistence type="predicted"/>
<organism evidence="1 2">
    <name type="scientific">Parasponia andersonii</name>
    <name type="common">Sponia andersonii</name>
    <dbReference type="NCBI Taxonomy" id="3476"/>
    <lineage>
        <taxon>Eukaryota</taxon>
        <taxon>Viridiplantae</taxon>
        <taxon>Streptophyta</taxon>
        <taxon>Embryophyta</taxon>
        <taxon>Tracheophyta</taxon>
        <taxon>Spermatophyta</taxon>
        <taxon>Magnoliopsida</taxon>
        <taxon>eudicotyledons</taxon>
        <taxon>Gunneridae</taxon>
        <taxon>Pentapetalae</taxon>
        <taxon>rosids</taxon>
        <taxon>fabids</taxon>
        <taxon>Rosales</taxon>
        <taxon>Cannabaceae</taxon>
        <taxon>Parasponia</taxon>
    </lineage>
</organism>
<feature type="non-terminal residue" evidence="1">
    <location>
        <position position="136"/>
    </location>
</feature>
<keyword evidence="2" id="KW-1185">Reference proteome</keyword>
<sequence>MLRADFDLYWSLDEARISSAVAHALSIERARHEELVAKLAEAEADRLAYAEAASLVQIELRLKKQELQSARANMGLAFIARDRAVDDAKEASKVEAKAKLEAHSLQHRLDLSNERQAELRLAVLRDRLADAEKLKT</sequence>
<comment type="caution">
    <text evidence="1">The sequence shown here is derived from an EMBL/GenBank/DDBJ whole genome shotgun (WGS) entry which is preliminary data.</text>
</comment>
<reference evidence="2" key="1">
    <citation type="submission" date="2016-06" db="EMBL/GenBank/DDBJ databases">
        <title>Parallel loss of symbiosis genes in relatives of nitrogen-fixing non-legume Parasponia.</title>
        <authorList>
            <person name="Van Velzen R."/>
            <person name="Holmer R."/>
            <person name="Bu F."/>
            <person name="Rutten L."/>
            <person name="Van Zeijl A."/>
            <person name="Liu W."/>
            <person name="Santuari L."/>
            <person name="Cao Q."/>
            <person name="Sharma T."/>
            <person name="Shen D."/>
            <person name="Roswanjaya Y."/>
            <person name="Wardhani T."/>
            <person name="Kalhor M.S."/>
            <person name="Jansen J."/>
            <person name="Van den Hoogen J."/>
            <person name="Gungor B."/>
            <person name="Hartog M."/>
            <person name="Hontelez J."/>
            <person name="Verver J."/>
            <person name="Yang W.-C."/>
            <person name="Schijlen E."/>
            <person name="Repin R."/>
            <person name="Schilthuizen M."/>
            <person name="Schranz E."/>
            <person name="Heidstra R."/>
            <person name="Miyata K."/>
            <person name="Fedorova E."/>
            <person name="Kohlen W."/>
            <person name="Bisseling T."/>
            <person name="Smit S."/>
            <person name="Geurts R."/>
        </authorList>
    </citation>
    <scope>NUCLEOTIDE SEQUENCE [LARGE SCALE GENOMIC DNA]</scope>
    <source>
        <strain evidence="2">cv. WU1-14</strain>
    </source>
</reference>
<name>A0A2P5ACD2_PARAD</name>